<organism evidence="2 3">
    <name type="scientific">Pacificimonas flava</name>
    <dbReference type="NCBI Taxonomy" id="1234595"/>
    <lineage>
        <taxon>Bacteria</taxon>
        <taxon>Pseudomonadati</taxon>
        <taxon>Pseudomonadota</taxon>
        <taxon>Alphaproteobacteria</taxon>
        <taxon>Sphingomonadales</taxon>
        <taxon>Sphingosinicellaceae</taxon>
        <taxon>Pacificimonas</taxon>
    </lineage>
</organism>
<name>M2U2Y7_9SPHN</name>
<comment type="caution">
    <text evidence="2">The sequence shown here is derived from an EMBL/GenBank/DDBJ whole genome shotgun (WGS) entry which is preliminary data.</text>
</comment>
<protein>
    <recommendedName>
        <fullName evidence="1">NadR/Ttd14 AAA domain-containing protein</fullName>
    </recommendedName>
</protein>
<proteinExistence type="predicted"/>
<dbReference type="Proteomes" id="UP000011717">
    <property type="component" value="Unassembled WGS sequence"/>
</dbReference>
<sequence length="170" mass="18416">MISGCSGGGKSTLIAELARRGFAVSEEIGRAVIASGGPDPAEAPLAFASAVARGERDRLMAHAGADRPVFFDRSLIDQIAFCRRVAGQCPFAHGDEDTLYHDTIFLTPPWPDIYRQDAERRHDFAAATAEYDDLCRAYPAAGYRTVILPKVSVAARADVILRTLALPQLR</sequence>
<dbReference type="Gene3D" id="3.40.50.300">
    <property type="entry name" value="P-loop containing nucleotide triphosphate hydrolases"/>
    <property type="match status" value="1"/>
</dbReference>
<dbReference type="EMBL" id="AMRV01000008">
    <property type="protein sequence ID" value="EMD82238.1"/>
    <property type="molecule type" value="Genomic_DNA"/>
</dbReference>
<evidence type="ECO:0000313" key="3">
    <source>
        <dbReference type="Proteomes" id="UP000011717"/>
    </source>
</evidence>
<reference evidence="2 3" key="1">
    <citation type="journal article" date="2013" name="Genome Announc.">
        <title>Draft Genome Sequence of Strain JLT2015T, Belonging to the Family Sphingomonadaceae of the Alphaproteobacteria.</title>
        <authorList>
            <person name="Tang K."/>
            <person name="Liu K."/>
            <person name="Li S."/>
            <person name="Jiao N."/>
        </authorList>
    </citation>
    <scope>NUCLEOTIDE SEQUENCE [LARGE SCALE GENOMIC DNA]</scope>
    <source>
        <strain evidence="2 3">JLT2015</strain>
    </source>
</reference>
<evidence type="ECO:0000259" key="1">
    <source>
        <dbReference type="Pfam" id="PF13521"/>
    </source>
</evidence>
<dbReference type="PATRIC" id="fig|1234595.3.peg.2278"/>
<keyword evidence="3" id="KW-1185">Reference proteome</keyword>
<dbReference type="AlphaFoldDB" id="M2U2Y7"/>
<dbReference type="RefSeq" id="WP_008602950.1">
    <property type="nucleotide sequence ID" value="NZ_AMRV01000008.1"/>
</dbReference>
<dbReference type="InterPro" id="IPR027417">
    <property type="entry name" value="P-loop_NTPase"/>
</dbReference>
<dbReference type="InterPro" id="IPR038727">
    <property type="entry name" value="NadR/Ttd14_AAA_dom"/>
</dbReference>
<dbReference type="Pfam" id="PF13521">
    <property type="entry name" value="AAA_28"/>
    <property type="match status" value="1"/>
</dbReference>
<dbReference type="SUPFAM" id="SSF52540">
    <property type="entry name" value="P-loop containing nucleoside triphosphate hydrolases"/>
    <property type="match status" value="1"/>
</dbReference>
<evidence type="ECO:0000313" key="2">
    <source>
        <dbReference type="EMBL" id="EMD82238.1"/>
    </source>
</evidence>
<accession>M2U2Y7</accession>
<gene>
    <name evidence="2" type="ORF">C725_2276</name>
</gene>
<feature type="domain" description="NadR/Ttd14 AAA" evidence="1">
    <location>
        <begin position="2"/>
        <end position="156"/>
    </location>
</feature>